<gene>
    <name evidence="3" type="ORF">CC85DRAFT_327554</name>
</gene>
<dbReference type="PANTHER" id="PTHR43709">
    <property type="entry name" value="ACONITATE ISOMERASE-RELATED"/>
    <property type="match status" value="1"/>
</dbReference>
<sequence>MNRLPQALRGLSSNRCHPVLLSFRLLSTTAPRRRERRLPATFYRGGTSKALLIKRDDLPPHGAQRDAILLSAMGSPDPNGRQLDGMGGGYSSVSKVAIIGKSEQEGCDVDYEFAQVLVEKAGVDYGSNCGNMLAAVGPFALENGLVGPHDSAGLSLVRIYNTNTRKVIHARFPVYPGTSEANLEGDFAIDGVSGTHARITLNFLNPEGSRTGKLFPTGNVTDTLEFGESLQATLMDCGNPCVFVSAEGFGIKPTILPAEFSTDMLKRLDALRNAAAVKMGLVKSLEEAAAKKAVPKVCIMSSKATHVVLSGATVTEEQVDVVVRCMSSGDPHRALPITASLCTAAAAHVPGTVVHSMLRGERVSDGIVIGHASGTIAVDADVVKGDDGELHVPTARVFRTARKLFEGNVFYRA</sequence>
<evidence type="ECO:0000313" key="4">
    <source>
        <dbReference type="Proteomes" id="UP000053611"/>
    </source>
</evidence>
<dbReference type="GO" id="GO:0016853">
    <property type="term" value="F:isomerase activity"/>
    <property type="evidence" value="ECO:0007669"/>
    <property type="project" value="UniProtKB-KW"/>
</dbReference>
<comment type="similarity">
    <text evidence="1">Belongs to the PrpF family.</text>
</comment>
<evidence type="ECO:0000256" key="1">
    <source>
        <dbReference type="ARBA" id="ARBA00007673"/>
    </source>
</evidence>
<dbReference type="Pfam" id="PF04303">
    <property type="entry name" value="PrpF"/>
    <property type="match status" value="1"/>
</dbReference>
<proteinExistence type="inferred from homology"/>
<keyword evidence="2" id="KW-0413">Isomerase</keyword>
<dbReference type="RefSeq" id="XP_018279723.1">
    <property type="nucleotide sequence ID" value="XM_018426595.1"/>
</dbReference>
<dbReference type="Proteomes" id="UP000053611">
    <property type="component" value="Unassembled WGS sequence"/>
</dbReference>
<dbReference type="InterPro" id="IPR007400">
    <property type="entry name" value="PrpF-like"/>
</dbReference>
<dbReference type="OrthoDB" id="10267539at2759"/>
<organism evidence="3 4">
    <name type="scientific">Cutaneotrichosporon oleaginosum</name>
    <dbReference type="NCBI Taxonomy" id="879819"/>
    <lineage>
        <taxon>Eukaryota</taxon>
        <taxon>Fungi</taxon>
        <taxon>Dikarya</taxon>
        <taxon>Basidiomycota</taxon>
        <taxon>Agaricomycotina</taxon>
        <taxon>Tremellomycetes</taxon>
        <taxon>Trichosporonales</taxon>
        <taxon>Trichosporonaceae</taxon>
        <taxon>Cutaneotrichosporon</taxon>
    </lineage>
</organism>
<dbReference type="GeneID" id="28987198"/>
<evidence type="ECO:0000256" key="2">
    <source>
        <dbReference type="ARBA" id="ARBA00023235"/>
    </source>
</evidence>
<dbReference type="SUPFAM" id="SSF54506">
    <property type="entry name" value="Diaminopimelate epimerase-like"/>
    <property type="match status" value="2"/>
</dbReference>
<keyword evidence="4" id="KW-1185">Reference proteome</keyword>
<accession>A0A0J0XQ80</accession>
<reference evidence="3 4" key="1">
    <citation type="submission" date="2015-03" db="EMBL/GenBank/DDBJ databases">
        <title>Genomics and transcriptomics of the oil-accumulating basidiomycete yeast T. oleaginosus allow insights into substrate utilization and the diverse evolutionary trajectories of mating systems in fungi.</title>
        <authorList>
            <consortium name="DOE Joint Genome Institute"/>
            <person name="Kourist R."/>
            <person name="Kracht O."/>
            <person name="Bracharz F."/>
            <person name="Lipzen A."/>
            <person name="Nolan M."/>
            <person name="Ohm R."/>
            <person name="Grigoriev I."/>
            <person name="Sun S."/>
            <person name="Heitman J."/>
            <person name="Bruck T."/>
            <person name="Nowrousian M."/>
        </authorList>
    </citation>
    <scope>NUCLEOTIDE SEQUENCE [LARGE SCALE GENOMIC DNA]</scope>
    <source>
        <strain evidence="3 4">IBC0246</strain>
    </source>
</reference>
<dbReference type="EMBL" id="KQ087197">
    <property type="protein sequence ID" value="KLT43232.1"/>
    <property type="molecule type" value="Genomic_DNA"/>
</dbReference>
<name>A0A0J0XQ80_9TREE</name>
<dbReference type="AlphaFoldDB" id="A0A0J0XQ80"/>
<protein>
    <submittedName>
        <fullName evidence="3">DUF453-domain-containing protein</fullName>
    </submittedName>
</protein>
<evidence type="ECO:0000313" key="3">
    <source>
        <dbReference type="EMBL" id="KLT43232.1"/>
    </source>
</evidence>
<dbReference type="STRING" id="879819.A0A0J0XQ80"/>
<dbReference type="Gene3D" id="3.10.310.10">
    <property type="entry name" value="Diaminopimelate Epimerase, Chain A, domain 1"/>
    <property type="match status" value="2"/>
</dbReference>
<dbReference type="PANTHER" id="PTHR43709:SF2">
    <property type="entry name" value="DUF453 DOMAIN PROTEIN (AFU_ORTHOLOGUE AFUA_6G00360)"/>
    <property type="match status" value="1"/>
</dbReference>